<dbReference type="SUPFAM" id="SSF56801">
    <property type="entry name" value="Acetyl-CoA synthetase-like"/>
    <property type="match status" value="1"/>
</dbReference>
<dbReference type="FunFam" id="3.30.300.30:FF:000010">
    <property type="entry name" value="Enterobactin synthetase component F"/>
    <property type="match status" value="1"/>
</dbReference>
<feature type="domain" description="Carrier" evidence="5">
    <location>
        <begin position="113"/>
        <end position="195"/>
    </location>
</feature>
<dbReference type="InterPro" id="IPR009081">
    <property type="entry name" value="PP-bd_ACP"/>
</dbReference>
<dbReference type="PANTHER" id="PTHR45527:SF14">
    <property type="entry name" value="PLIPASTATIN SYNTHASE SUBUNIT B"/>
    <property type="match status" value="1"/>
</dbReference>
<comment type="caution">
    <text evidence="6">The sequence shown here is derived from an EMBL/GenBank/DDBJ whole genome shotgun (WGS) entry which is preliminary data.</text>
</comment>
<evidence type="ECO:0000256" key="2">
    <source>
        <dbReference type="ARBA" id="ARBA00006432"/>
    </source>
</evidence>
<dbReference type="GO" id="GO:0005829">
    <property type="term" value="C:cytosol"/>
    <property type="evidence" value="ECO:0007669"/>
    <property type="project" value="TreeGrafter"/>
</dbReference>
<feature type="non-terminal residue" evidence="6">
    <location>
        <position position="272"/>
    </location>
</feature>
<dbReference type="SMART" id="SM00823">
    <property type="entry name" value="PKS_PP"/>
    <property type="match status" value="1"/>
</dbReference>
<dbReference type="Gene3D" id="3.40.50.1820">
    <property type="entry name" value="alpha/beta hydrolase"/>
    <property type="match status" value="1"/>
</dbReference>
<dbReference type="Pfam" id="PF00550">
    <property type="entry name" value="PP-binding"/>
    <property type="match status" value="1"/>
</dbReference>
<keyword evidence="3" id="KW-0596">Phosphopantetheine</keyword>
<evidence type="ECO:0000256" key="4">
    <source>
        <dbReference type="ARBA" id="ARBA00022553"/>
    </source>
</evidence>
<dbReference type="SUPFAM" id="SSF53474">
    <property type="entry name" value="alpha/beta-Hydrolases"/>
    <property type="match status" value="1"/>
</dbReference>
<dbReference type="Gene3D" id="1.10.1200.10">
    <property type="entry name" value="ACP-like"/>
    <property type="match status" value="1"/>
</dbReference>
<keyword evidence="7" id="KW-1185">Reference proteome</keyword>
<dbReference type="InterPro" id="IPR045851">
    <property type="entry name" value="AMP-bd_C_sf"/>
</dbReference>
<dbReference type="InterPro" id="IPR036736">
    <property type="entry name" value="ACP-like_sf"/>
</dbReference>
<dbReference type="SUPFAM" id="SSF47336">
    <property type="entry name" value="ACP-like"/>
    <property type="match status" value="1"/>
</dbReference>
<reference evidence="6 7" key="1">
    <citation type="submission" date="2016-05" db="EMBL/GenBank/DDBJ databases">
        <title>Single-cell genome of chain-forming Candidatus Thiomargarita nelsonii and comparison to other large sulfur-oxidizing bacteria.</title>
        <authorList>
            <person name="Winkel M."/>
            <person name="Salman V."/>
            <person name="Woyke T."/>
            <person name="Schulz-Vogt H."/>
            <person name="Richter M."/>
            <person name="Flood B."/>
            <person name="Bailey J."/>
            <person name="Amann R."/>
            <person name="Mussmann M."/>
        </authorList>
    </citation>
    <scope>NUCLEOTIDE SEQUENCE [LARGE SCALE GENOMIC DNA]</scope>
    <source>
        <strain evidence="6 7">THI036</strain>
    </source>
</reference>
<organism evidence="6 7">
    <name type="scientific">Candidatus Thiomargarita nelsonii</name>
    <dbReference type="NCBI Taxonomy" id="1003181"/>
    <lineage>
        <taxon>Bacteria</taxon>
        <taxon>Pseudomonadati</taxon>
        <taxon>Pseudomonadota</taxon>
        <taxon>Gammaproteobacteria</taxon>
        <taxon>Thiotrichales</taxon>
        <taxon>Thiotrichaceae</taxon>
        <taxon>Thiomargarita</taxon>
    </lineage>
</organism>
<evidence type="ECO:0000256" key="1">
    <source>
        <dbReference type="ARBA" id="ARBA00001957"/>
    </source>
</evidence>
<feature type="non-terminal residue" evidence="6">
    <location>
        <position position="1"/>
    </location>
</feature>
<evidence type="ECO:0000313" key="7">
    <source>
        <dbReference type="Proteomes" id="UP000076962"/>
    </source>
</evidence>
<dbReference type="GO" id="GO:0031177">
    <property type="term" value="F:phosphopantetheine binding"/>
    <property type="evidence" value="ECO:0007669"/>
    <property type="project" value="InterPro"/>
</dbReference>
<dbReference type="Gene3D" id="3.30.300.30">
    <property type="match status" value="1"/>
</dbReference>
<dbReference type="Pfam" id="PF13193">
    <property type="entry name" value="AMP-binding_C"/>
    <property type="match status" value="1"/>
</dbReference>
<evidence type="ECO:0000259" key="5">
    <source>
        <dbReference type="PROSITE" id="PS50075"/>
    </source>
</evidence>
<proteinExistence type="inferred from homology"/>
<gene>
    <name evidence="6" type="ORF">THIOM_002413</name>
</gene>
<dbReference type="InterPro" id="IPR020806">
    <property type="entry name" value="PKS_PP-bd"/>
</dbReference>
<dbReference type="GO" id="GO:0043041">
    <property type="term" value="P:amino acid activation for nonribosomal peptide biosynthetic process"/>
    <property type="evidence" value="ECO:0007669"/>
    <property type="project" value="TreeGrafter"/>
</dbReference>
<dbReference type="FunFam" id="1.10.1200.10:FF:000005">
    <property type="entry name" value="Nonribosomal peptide synthetase 1"/>
    <property type="match status" value="1"/>
</dbReference>
<dbReference type="Proteomes" id="UP000076962">
    <property type="component" value="Unassembled WGS sequence"/>
</dbReference>
<protein>
    <submittedName>
        <fullName evidence="6">Amino acid adenylation domain-containing protein</fullName>
    </submittedName>
</protein>
<dbReference type="PROSITE" id="PS50075">
    <property type="entry name" value="CARRIER"/>
    <property type="match status" value="1"/>
</dbReference>
<dbReference type="GO" id="GO:0044550">
    <property type="term" value="P:secondary metabolite biosynthetic process"/>
    <property type="evidence" value="ECO:0007669"/>
    <property type="project" value="TreeGrafter"/>
</dbReference>
<comment type="similarity">
    <text evidence="2">Belongs to the ATP-dependent AMP-binding enzyme family.</text>
</comment>
<dbReference type="InterPro" id="IPR029058">
    <property type="entry name" value="AB_hydrolase_fold"/>
</dbReference>
<keyword evidence="4" id="KW-0597">Phosphoprotein</keyword>
<dbReference type="EMBL" id="LUTY01001374">
    <property type="protein sequence ID" value="OAD21814.1"/>
    <property type="molecule type" value="Genomic_DNA"/>
</dbReference>
<sequence>LDNQVKIRGFRIELGEIEARLAQHPAVRENAVIVHEKSSQDKRLVAYLVLNPDQVIETIELRHFLKERLPEYMIPSALVSIEAMPLTPTGKIDRRALPAPETVETKLEGTFVTPRTLTEEMLARIWADILGIESLQHGSTQINIHDNFFDIGGHSLFAARLIDQVRKVFQIELPLRRLFEFPTIAELAKCIETELHAQPQAKCWSSLVPIQVSGSKRPFFLVPGGGGSEREFMVYAKLVYLLGHEQPVYGLQAHGLDGEQVPHTQVETMATE</sequence>
<accession>A0A176S1I5</accession>
<evidence type="ECO:0000256" key="3">
    <source>
        <dbReference type="ARBA" id="ARBA00022450"/>
    </source>
</evidence>
<dbReference type="PANTHER" id="PTHR45527">
    <property type="entry name" value="NONRIBOSOMAL PEPTIDE SYNTHETASE"/>
    <property type="match status" value="1"/>
</dbReference>
<comment type="cofactor">
    <cofactor evidence="1">
        <name>pantetheine 4'-phosphate</name>
        <dbReference type="ChEBI" id="CHEBI:47942"/>
    </cofactor>
</comment>
<evidence type="ECO:0000313" key="6">
    <source>
        <dbReference type="EMBL" id="OAD21814.1"/>
    </source>
</evidence>
<name>A0A176S1I5_9GAMM</name>
<dbReference type="AlphaFoldDB" id="A0A176S1I5"/>
<dbReference type="InterPro" id="IPR025110">
    <property type="entry name" value="AMP-bd_C"/>
</dbReference>